<organism evidence="2 3">
    <name type="scientific">Colwellia hornerae</name>
    <dbReference type="NCBI Taxonomy" id="89402"/>
    <lineage>
        <taxon>Bacteria</taxon>
        <taxon>Pseudomonadati</taxon>
        <taxon>Pseudomonadota</taxon>
        <taxon>Gammaproteobacteria</taxon>
        <taxon>Alteromonadales</taxon>
        <taxon>Colwelliaceae</taxon>
        <taxon>Colwellia</taxon>
    </lineage>
</organism>
<keyword evidence="3" id="KW-1185">Reference proteome</keyword>
<evidence type="ECO:0000256" key="1">
    <source>
        <dbReference type="SAM" id="SignalP"/>
    </source>
</evidence>
<reference evidence="2 3" key="1">
    <citation type="submission" date="2019-08" db="EMBL/GenBank/DDBJ databases">
        <title>Genomes of sea-ice associated Colwellia species.</title>
        <authorList>
            <person name="Bowman J.P."/>
        </authorList>
    </citation>
    <scope>NUCLEOTIDE SEQUENCE [LARGE SCALE GENOMIC DNA]</scope>
    <source>
        <strain evidence="2 3">ACAM 607</strain>
    </source>
</reference>
<name>A0ABY3HD03_9GAMM</name>
<proteinExistence type="predicted"/>
<dbReference type="EMBL" id="VOLR01000013">
    <property type="protein sequence ID" value="TWX59142.1"/>
    <property type="molecule type" value="Genomic_DNA"/>
</dbReference>
<dbReference type="RefSeq" id="WP_146799585.1">
    <property type="nucleotide sequence ID" value="NZ_VOLP01000013.1"/>
</dbReference>
<feature type="chain" id="PRO_5046760754" evidence="1">
    <location>
        <begin position="22"/>
        <end position="246"/>
    </location>
</feature>
<comment type="caution">
    <text evidence="2">The sequence shown here is derived from an EMBL/GenBank/DDBJ whole genome shotgun (WGS) entry which is preliminary data.</text>
</comment>
<gene>
    <name evidence="2" type="ORF">ESZ26_10515</name>
</gene>
<evidence type="ECO:0000313" key="3">
    <source>
        <dbReference type="Proteomes" id="UP000321525"/>
    </source>
</evidence>
<dbReference type="Proteomes" id="UP000321525">
    <property type="component" value="Unassembled WGS sequence"/>
</dbReference>
<evidence type="ECO:0000313" key="2">
    <source>
        <dbReference type="EMBL" id="TWX59142.1"/>
    </source>
</evidence>
<accession>A0ABY3HD03</accession>
<protein>
    <submittedName>
        <fullName evidence="2">DUF3108 domain-containing protein</fullName>
    </submittedName>
</protein>
<feature type="signal peptide" evidence="1">
    <location>
        <begin position="1"/>
        <end position="21"/>
    </location>
</feature>
<keyword evidence="1" id="KW-0732">Signal</keyword>
<sequence length="246" mass="28524">MLNKLCCIALVLASQSSLVFANEAKTSQKEQHVIQPFTAKYNLIRSADIVGSATRSLEYLTPEQAKYSYTTDIEWLIFSDNRQEVSLVKLGDHKVTPEQYNFQREGTGPDKECAWQFNIPKNIATNLKDETELNINFPINIQDKLSYHLQNRLNLIKNPEQKLFVYPVISHTGKIKNYVYQYDGQDELMLPFGMIKAVRLKREVIEKKKVTYAWFAPELNYLLVKIQQIKSDVEQFDAQLTSLEQH</sequence>